<organism evidence="3 4">
    <name type="scientific">Ramlibacter tataouinensis</name>
    <dbReference type="NCBI Taxonomy" id="94132"/>
    <lineage>
        <taxon>Bacteria</taxon>
        <taxon>Pseudomonadati</taxon>
        <taxon>Pseudomonadota</taxon>
        <taxon>Betaproteobacteria</taxon>
        <taxon>Burkholderiales</taxon>
        <taxon>Comamonadaceae</taxon>
        <taxon>Ramlibacter</taxon>
    </lineage>
</organism>
<evidence type="ECO:0000256" key="1">
    <source>
        <dbReference type="SAM" id="MobiDB-lite"/>
    </source>
</evidence>
<keyword evidence="4" id="KW-1185">Reference proteome</keyword>
<dbReference type="PATRIC" id="fig|94132.3.peg.3971"/>
<dbReference type="Gene3D" id="3.30.1150.10">
    <property type="match status" value="1"/>
</dbReference>
<evidence type="ECO:0000256" key="2">
    <source>
        <dbReference type="SAM" id="Phobius"/>
    </source>
</evidence>
<feature type="region of interest" description="Disordered" evidence="1">
    <location>
        <begin position="60"/>
        <end position="204"/>
    </location>
</feature>
<feature type="compositionally biased region" description="Pro residues" evidence="1">
    <location>
        <begin position="62"/>
        <end position="92"/>
    </location>
</feature>
<keyword evidence="2" id="KW-1133">Transmembrane helix</keyword>
<dbReference type="Pfam" id="PF13103">
    <property type="entry name" value="TonB_2"/>
    <property type="match status" value="1"/>
</dbReference>
<dbReference type="InterPro" id="IPR014161">
    <property type="entry name" value="Tol-Pal_TolA"/>
</dbReference>
<sequence>MQAGADSQAFAPPREPAAIRSFVLAVIAHLLLLLALTWGIHWQKEDKVAAEAELWSSIPEQAAPPPAPVVPQVAPPPAPPPVVEKPAPPPVVKEPDIVAEREKKRLEDEARRQREEEERKVQEAKKKQQQEEAARREQAAKEKAAEDRKKQEQLAKADKAKKEAEDKKLAQLREENMRRMQGLAGSSGSPSATGSALKSKGPSASYAGRIAGRIKPNIVFTDIVGGNPAAEVQLRVAPDGTIVSSKLIKSSGVKSWDDAVLRAVERTGSIPRDTDGSVVPEFEMVFKLKD</sequence>
<dbReference type="NCBIfam" id="TIGR02794">
    <property type="entry name" value="tolA_full"/>
    <property type="match status" value="1"/>
</dbReference>
<dbReference type="SUPFAM" id="SSF74653">
    <property type="entry name" value="TolA/TonB C-terminal domain"/>
    <property type="match status" value="1"/>
</dbReference>
<reference evidence="3 4" key="1">
    <citation type="journal article" date="2014" name="Int. J. Syst. Evol. Microbiol.">
        <title>Ramlibacter solisilvae sp. nov., isolated from forest soil, and emended description of the genus Ramlibacter.</title>
        <authorList>
            <person name="Lee H.J."/>
            <person name="Lee S.H."/>
            <person name="Lee S.S."/>
            <person name="Lee J.S."/>
            <person name="Kim Y."/>
            <person name="Kim S.C."/>
            <person name="Jeon C.O."/>
        </authorList>
    </citation>
    <scope>NUCLEOTIDE SEQUENCE [LARGE SCALE GENOMIC DNA]</scope>
    <source>
        <strain evidence="3 4">5-10</strain>
    </source>
</reference>
<name>A0A127K125_9BURK</name>
<dbReference type="EMBL" id="CP010951">
    <property type="protein sequence ID" value="AMO24612.1"/>
    <property type="molecule type" value="Genomic_DNA"/>
</dbReference>
<dbReference type="RefSeq" id="WP_082793402.1">
    <property type="nucleotide sequence ID" value="NZ_CP010951.1"/>
</dbReference>
<gene>
    <name evidence="3" type="ORF">UC35_19460</name>
</gene>
<dbReference type="GO" id="GO:0016020">
    <property type="term" value="C:membrane"/>
    <property type="evidence" value="ECO:0007669"/>
    <property type="project" value="InterPro"/>
</dbReference>
<accession>A0A127K125</accession>
<dbReference type="Proteomes" id="UP000070433">
    <property type="component" value="Chromosome"/>
</dbReference>
<feature type="compositionally biased region" description="Basic and acidic residues" evidence="1">
    <location>
        <begin position="93"/>
        <end position="178"/>
    </location>
</feature>
<feature type="transmembrane region" description="Helical" evidence="2">
    <location>
        <begin position="17"/>
        <end position="38"/>
    </location>
</feature>
<dbReference type="AlphaFoldDB" id="A0A127K125"/>
<protein>
    <submittedName>
        <fullName evidence="3">Cell envelope biogenesis protein TolA</fullName>
    </submittedName>
</protein>
<keyword evidence="2" id="KW-0472">Membrane</keyword>
<dbReference type="GO" id="GO:0043213">
    <property type="term" value="P:bacteriocin transport"/>
    <property type="evidence" value="ECO:0007669"/>
    <property type="project" value="InterPro"/>
</dbReference>
<feature type="compositionally biased region" description="Low complexity" evidence="1">
    <location>
        <begin position="184"/>
        <end position="196"/>
    </location>
</feature>
<dbReference type="GO" id="GO:0019534">
    <property type="term" value="F:toxin transmembrane transporter activity"/>
    <property type="evidence" value="ECO:0007669"/>
    <property type="project" value="InterPro"/>
</dbReference>
<evidence type="ECO:0000313" key="3">
    <source>
        <dbReference type="EMBL" id="AMO24612.1"/>
    </source>
</evidence>
<evidence type="ECO:0000313" key="4">
    <source>
        <dbReference type="Proteomes" id="UP000070433"/>
    </source>
</evidence>
<keyword evidence="2" id="KW-0812">Transmembrane</keyword>
<proteinExistence type="predicted"/>
<dbReference type="OrthoDB" id="5298892at2"/>